<evidence type="ECO:0000256" key="2">
    <source>
        <dbReference type="ARBA" id="ARBA00022679"/>
    </source>
</evidence>
<dbReference type="InterPro" id="IPR020616">
    <property type="entry name" value="Thiolase_N"/>
</dbReference>
<feature type="active site" description="Proton acceptor" evidence="4">
    <location>
        <position position="384"/>
    </location>
</feature>
<gene>
    <name evidence="8" type="primary">thlA_1</name>
    <name evidence="8" type="ORF">AGI3411_01852</name>
</gene>
<evidence type="ECO:0000256" key="3">
    <source>
        <dbReference type="ARBA" id="ARBA00023315"/>
    </source>
</evidence>
<organism evidence="8 9">
    <name type="scientific">Achromobacter agilis</name>
    <dbReference type="NCBI Taxonomy" id="1353888"/>
    <lineage>
        <taxon>Bacteria</taxon>
        <taxon>Pseudomonadati</taxon>
        <taxon>Pseudomonadota</taxon>
        <taxon>Betaproteobacteria</taxon>
        <taxon>Burkholderiales</taxon>
        <taxon>Alcaligenaceae</taxon>
        <taxon>Achromobacter</taxon>
    </lineage>
</organism>
<dbReference type="InterPro" id="IPR016039">
    <property type="entry name" value="Thiolase-like"/>
</dbReference>
<dbReference type="Pfam" id="PF00108">
    <property type="entry name" value="Thiolase_N"/>
    <property type="match status" value="1"/>
</dbReference>
<evidence type="ECO:0000313" key="9">
    <source>
        <dbReference type="Proteomes" id="UP000289184"/>
    </source>
</evidence>
<evidence type="ECO:0000313" key="8">
    <source>
        <dbReference type="EMBL" id="SSW64970.1"/>
    </source>
</evidence>
<protein>
    <submittedName>
        <fullName evidence="8">Acetyl-CoA acetyltransferase</fullName>
        <ecNumber evidence="8">2.3.1.9</ecNumber>
    </submittedName>
</protein>
<dbReference type="RefSeq" id="WP_129527093.1">
    <property type="nucleotide sequence ID" value="NZ_UFQB01000006.1"/>
</dbReference>
<comment type="similarity">
    <text evidence="1 5">Belongs to the thiolase-like superfamily. Thiolase family.</text>
</comment>
<evidence type="ECO:0000256" key="4">
    <source>
        <dbReference type="PIRSR" id="PIRSR000429-1"/>
    </source>
</evidence>
<name>A0A446CAY5_9BURK</name>
<accession>A0A446CAY5</accession>
<evidence type="ECO:0000259" key="6">
    <source>
        <dbReference type="Pfam" id="PF00108"/>
    </source>
</evidence>
<feature type="active site" description="Proton acceptor" evidence="4">
    <location>
        <position position="354"/>
    </location>
</feature>
<proteinExistence type="inferred from homology"/>
<dbReference type="PANTHER" id="PTHR18919">
    <property type="entry name" value="ACETYL-COA C-ACYLTRANSFERASE"/>
    <property type="match status" value="1"/>
</dbReference>
<dbReference type="Proteomes" id="UP000289184">
    <property type="component" value="Unassembled WGS sequence"/>
</dbReference>
<feature type="active site" description="Acyl-thioester intermediate" evidence="4">
    <location>
        <position position="92"/>
    </location>
</feature>
<keyword evidence="3 5" id="KW-0012">Acyltransferase</keyword>
<dbReference type="SUPFAM" id="SSF53901">
    <property type="entry name" value="Thiolase-like"/>
    <property type="match status" value="2"/>
</dbReference>
<dbReference type="PIRSF" id="PIRSF000429">
    <property type="entry name" value="Ac-CoA_Ac_transf"/>
    <property type="match status" value="1"/>
</dbReference>
<dbReference type="EMBL" id="UFQB01000006">
    <property type="protein sequence ID" value="SSW64970.1"/>
    <property type="molecule type" value="Genomic_DNA"/>
</dbReference>
<dbReference type="EC" id="2.3.1.9" evidence="8"/>
<dbReference type="GO" id="GO:0003985">
    <property type="term" value="F:acetyl-CoA C-acetyltransferase activity"/>
    <property type="evidence" value="ECO:0007669"/>
    <property type="project" value="UniProtKB-EC"/>
</dbReference>
<dbReference type="Pfam" id="PF02803">
    <property type="entry name" value="Thiolase_C"/>
    <property type="match status" value="1"/>
</dbReference>
<dbReference type="OrthoDB" id="9764638at2"/>
<dbReference type="CDD" id="cd00751">
    <property type="entry name" value="thiolase"/>
    <property type="match status" value="1"/>
</dbReference>
<dbReference type="NCBIfam" id="TIGR01930">
    <property type="entry name" value="AcCoA-C-Actrans"/>
    <property type="match status" value="1"/>
</dbReference>
<feature type="domain" description="Thiolase N-terminal" evidence="6">
    <location>
        <begin position="8"/>
        <end position="267"/>
    </location>
</feature>
<keyword evidence="2 5" id="KW-0808">Transferase</keyword>
<dbReference type="AlphaFoldDB" id="A0A446CAY5"/>
<dbReference type="PANTHER" id="PTHR18919:SF138">
    <property type="entry name" value="ACETYL-COA C-ACETYLTRANSFERASE"/>
    <property type="match status" value="1"/>
</dbReference>
<feature type="domain" description="Thiolase C-terminal" evidence="7">
    <location>
        <begin position="276"/>
        <end position="396"/>
    </location>
</feature>
<dbReference type="PROSITE" id="PS00099">
    <property type="entry name" value="THIOLASE_3"/>
    <property type="match status" value="1"/>
</dbReference>
<evidence type="ECO:0000259" key="7">
    <source>
        <dbReference type="Pfam" id="PF02803"/>
    </source>
</evidence>
<dbReference type="Gene3D" id="3.40.47.10">
    <property type="match status" value="2"/>
</dbReference>
<reference evidence="8 9" key="1">
    <citation type="submission" date="2018-07" db="EMBL/GenBank/DDBJ databases">
        <authorList>
            <person name="Peeters C."/>
        </authorList>
    </citation>
    <scope>NUCLEOTIDE SEQUENCE [LARGE SCALE GENOMIC DNA]</scope>
    <source>
        <strain evidence="8 9">LMG 3411</strain>
    </source>
</reference>
<dbReference type="InterPro" id="IPR020610">
    <property type="entry name" value="Thiolase_AS"/>
</dbReference>
<evidence type="ECO:0000256" key="1">
    <source>
        <dbReference type="ARBA" id="ARBA00010982"/>
    </source>
</evidence>
<evidence type="ECO:0000256" key="5">
    <source>
        <dbReference type="RuleBase" id="RU003557"/>
    </source>
</evidence>
<dbReference type="InterPro" id="IPR002155">
    <property type="entry name" value="Thiolase"/>
</dbReference>
<dbReference type="InterPro" id="IPR020617">
    <property type="entry name" value="Thiolase_C"/>
</dbReference>
<keyword evidence="9" id="KW-1185">Reference proteome</keyword>
<sequence length="398" mass="40851">MSTPSDPIVIVGAQRTPIGAFQGALSHYTAPQLGAHALAAAVRQAGLAPGTAQEALIGCCLFAGLGQAPARQAVLGAGLPASVQATTLSKMCGSGMKAAILAHDILCAGSADVVLAGGMESMSNAPHLIPKARQGYRLGDGQLLDHMYRDGLQDAYEGHLMGHYADLAAREHGFSRTQQDAYAEQSVLRAQHSIAAGHFAAEIAPIAARARRGVPEVALIADDETPGLCDASRLGGLKPVFTPDGTVTAGNASSISDGAAALVLTRQRHAEMSGLTPRARIVGHAAAALAPGQFPVAPVHAITRLLDRVGWSRDSVDLFEINEAFAVVAMIALRDLGLPADRVNVEGGACALGHPVGATGARIIVTLLHSLQRRGLRRGVASLCLGGGEATAIAIEVF</sequence>